<dbReference type="GO" id="GO:0003676">
    <property type="term" value="F:nucleic acid binding"/>
    <property type="evidence" value="ECO:0007669"/>
    <property type="project" value="InterPro"/>
</dbReference>
<dbReference type="SMART" id="SM00513">
    <property type="entry name" value="SAP"/>
    <property type="match status" value="1"/>
</dbReference>
<feature type="domain" description="SAP" evidence="2">
    <location>
        <begin position="23"/>
        <end position="57"/>
    </location>
</feature>
<reference evidence="4" key="3">
    <citation type="journal article" date="2016" name="Gigascience">
        <title>De novo construction of an expanded transcriptome assembly for the western tarnished plant bug, Lygus hesperus.</title>
        <authorList>
            <person name="Tassone E.E."/>
            <person name="Geib S.M."/>
            <person name="Hall B."/>
            <person name="Fabrick J.A."/>
            <person name="Brent C.S."/>
            <person name="Hull J.J."/>
        </authorList>
    </citation>
    <scope>NUCLEOTIDE SEQUENCE</scope>
</reference>
<dbReference type="EMBL" id="GBHO01010116">
    <property type="protein sequence ID" value="JAG33488.1"/>
    <property type="molecule type" value="Transcribed_RNA"/>
</dbReference>
<dbReference type="EMBL" id="GDHC01012268">
    <property type="protein sequence ID" value="JAQ06361.1"/>
    <property type="molecule type" value="Transcribed_RNA"/>
</dbReference>
<evidence type="ECO:0000256" key="1">
    <source>
        <dbReference type="SAM" id="MobiDB-lite"/>
    </source>
</evidence>
<dbReference type="InterPro" id="IPR035979">
    <property type="entry name" value="RBD_domain_sf"/>
</dbReference>
<reference evidence="3" key="2">
    <citation type="submission" date="2014-07" db="EMBL/GenBank/DDBJ databases">
        <authorList>
            <person name="Hull J."/>
        </authorList>
    </citation>
    <scope>NUCLEOTIDE SEQUENCE</scope>
</reference>
<proteinExistence type="predicted"/>
<evidence type="ECO:0000313" key="4">
    <source>
        <dbReference type="EMBL" id="JAQ06361.1"/>
    </source>
</evidence>
<feature type="region of interest" description="Disordered" evidence="1">
    <location>
        <begin position="150"/>
        <end position="177"/>
    </location>
</feature>
<feature type="compositionally biased region" description="Basic and acidic residues" evidence="1">
    <location>
        <begin position="150"/>
        <end position="174"/>
    </location>
</feature>
<dbReference type="SUPFAM" id="SSF54928">
    <property type="entry name" value="RNA-binding domain, RBD"/>
    <property type="match status" value="1"/>
</dbReference>
<organism evidence="3">
    <name type="scientific">Lygus hesperus</name>
    <name type="common">Western plant bug</name>
    <dbReference type="NCBI Taxonomy" id="30085"/>
    <lineage>
        <taxon>Eukaryota</taxon>
        <taxon>Metazoa</taxon>
        <taxon>Ecdysozoa</taxon>
        <taxon>Arthropoda</taxon>
        <taxon>Hexapoda</taxon>
        <taxon>Insecta</taxon>
        <taxon>Pterygota</taxon>
        <taxon>Neoptera</taxon>
        <taxon>Paraneoptera</taxon>
        <taxon>Hemiptera</taxon>
        <taxon>Heteroptera</taxon>
        <taxon>Panheteroptera</taxon>
        <taxon>Cimicomorpha</taxon>
        <taxon>Miridae</taxon>
        <taxon>Mirini</taxon>
        <taxon>Lygus</taxon>
    </lineage>
</organism>
<evidence type="ECO:0000259" key="2">
    <source>
        <dbReference type="PROSITE" id="PS50800"/>
    </source>
</evidence>
<feature type="region of interest" description="Disordered" evidence="1">
    <location>
        <begin position="242"/>
        <end position="280"/>
    </location>
</feature>
<gene>
    <name evidence="3" type="primary">Acin1_3</name>
    <name evidence="3" type="ORF">CM83_13676</name>
    <name evidence="4" type="ORF">g.6594</name>
</gene>
<feature type="compositionally biased region" description="Basic and acidic residues" evidence="1">
    <location>
        <begin position="94"/>
        <end position="107"/>
    </location>
</feature>
<name>A0A0A9YQW3_LYGHE</name>
<protein>
    <submittedName>
        <fullName evidence="3">Apoptotic chromatin condensation inducer in the nucleus</fullName>
    </submittedName>
</protein>
<feature type="compositionally biased region" description="Polar residues" evidence="1">
    <location>
        <begin position="77"/>
        <end position="87"/>
    </location>
</feature>
<dbReference type="PROSITE" id="PS50800">
    <property type="entry name" value="SAP"/>
    <property type="match status" value="1"/>
</dbReference>
<dbReference type="Gene3D" id="1.10.720.30">
    <property type="entry name" value="SAP domain"/>
    <property type="match status" value="1"/>
</dbReference>
<evidence type="ECO:0000313" key="3">
    <source>
        <dbReference type="EMBL" id="JAG33488.1"/>
    </source>
</evidence>
<dbReference type="InterPro" id="IPR036361">
    <property type="entry name" value="SAP_dom_sf"/>
</dbReference>
<feature type="region of interest" description="Disordered" evidence="1">
    <location>
        <begin position="64"/>
        <end position="111"/>
    </location>
</feature>
<reference evidence="3" key="1">
    <citation type="journal article" date="2014" name="PLoS ONE">
        <title>Transcriptome-Based Identification of ABC Transporters in the Western Tarnished Plant Bug Lygus hesperus.</title>
        <authorList>
            <person name="Hull J.J."/>
            <person name="Chaney K."/>
            <person name="Geib S.M."/>
            <person name="Fabrick J.A."/>
            <person name="Brent C.S."/>
            <person name="Walsh D."/>
            <person name="Lavine L.C."/>
        </authorList>
    </citation>
    <scope>NUCLEOTIDE SEQUENCE</scope>
</reference>
<dbReference type="AlphaFoldDB" id="A0A0A9YQW3"/>
<dbReference type="Pfam" id="PF02037">
    <property type="entry name" value="SAP"/>
    <property type="match status" value="1"/>
</dbReference>
<sequence>MCELNSTQLLSLQKYRSMSIVDYASKKVKELQSILQERGLSVTGKKVDLIRRLRKDDKRCASLEPPTKQQRVEDDTGTSSHADTTDVNPAVGGEIEHSMEGGGEHAGSEGLGHAATEGVEHAANEHKADGHASECKVGEHMVAEHAASDHTGEHTGDHTGDHTDEHTTTKDAEHTATGTVAAGEGIVSHGGEEDAMLESTTAPEGLHTYKIHRPDGETIIETGSFEDGTTHTQVYRELSYSSSGLNASGTGDDAYGGSSTVDSDTHGKANACSDTTSQPAPSNVVHLQGFVRPLNIPKLEHLLRSFGSIHRWYLHDFRTECAALFYNISDALSCFHELNGMRYPDDSRQPLVASFLQESFFDTIPAHTQSHDSLTAISQHYTTHDGNASQN</sequence>
<dbReference type="InterPro" id="IPR003034">
    <property type="entry name" value="SAP_dom"/>
</dbReference>
<accession>A0A0A9YQW3</accession>
<dbReference type="SUPFAM" id="SSF68906">
    <property type="entry name" value="SAP domain"/>
    <property type="match status" value="1"/>
</dbReference>